<dbReference type="STRING" id="1185876.BN8_03872"/>
<dbReference type="SUPFAM" id="SSF56399">
    <property type="entry name" value="ADP-ribosylation"/>
    <property type="match status" value="1"/>
</dbReference>
<dbReference type="GO" id="GO:0106274">
    <property type="term" value="F:NAD+-protein-arginine ADP-ribosyltransferase activity"/>
    <property type="evidence" value="ECO:0007669"/>
    <property type="project" value="UniProtKB-EC"/>
</dbReference>
<comment type="similarity">
    <text evidence="2">Belongs to the Arg-specific ADP-ribosyltransferase family.</text>
</comment>
<evidence type="ECO:0000256" key="4">
    <source>
        <dbReference type="ARBA" id="ARBA00022525"/>
    </source>
</evidence>
<evidence type="ECO:0000256" key="3">
    <source>
        <dbReference type="ARBA" id="ARBA00012031"/>
    </source>
</evidence>
<keyword evidence="7" id="KW-0808">Transferase</keyword>
<dbReference type="EC" id="2.4.2.31" evidence="3"/>
<feature type="region of interest" description="Disordered" evidence="11">
    <location>
        <begin position="99"/>
        <end position="123"/>
    </location>
</feature>
<feature type="compositionally biased region" description="Polar residues" evidence="11">
    <location>
        <begin position="109"/>
        <end position="123"/>
    </location>
</feature>
<evidence type="ECO:0000256" key="1">
    <source>
        <dbReference type="ARBA" id="ARBA00004613"/>
    </source>
</evidence>
<comment type="subcellular location">
    <subcellularLocation>
        <location evidence="1">Secreted</location>
    </subcellularLocation>
</comment>
<evidence type="ECO:0000256" key="6">
    <source>
        <dbReference type="ARBA" id="ARBA00022676"/>
    </source>
</evidence>
<evidence type="ECO:0000256" key="7">
    <source>
        <dbReference type="ARBA" id="ARBA00022679"/>
    </source>
</evidence>
<dbReference type="GO" id="GO:0016779">
    <property type="term" value="F:nucleotidyltransferase activity"/>
    <property type="evidence" value="ECO:0007669"/>
    <property type="project" value="UniProtKB-KW"/>
</dbReference>
<evidence type="ECO:0000256" key="2">
    <source>
        <dbReference type="ARBA" id="ARBA00009558"/>
    </source>
</evidence>
<dbReference type="InterPro" id="IPR050999">
    <property type="entry name" value="ADP-ribosyltransferase_ARG"/>
</dbReference>
<dbReference type="AlphaFoldDB" id="I2GLA0"/>
<evidence type="ECO:0000313" key="13">
    <source>
        <dbReference type="Proteomes" id="UP000009309"/>
    </source>
</evidence>
<dbReference type="GO" id="GO:0090729">
    <property type="term" value="F:toxin activity"/>
    <property type="evidence" value="ECO:0007669"/>
    <property type="project" value="UniProtKB-KW"/>
</dbReference>
<keyword evidence="6" id="KW-0328">Glycosyltransferase</keyword>
<dbReference type="GO" id="GO:0003950">
    <property type="term" value="F:NAD+ poly-ADP-ribosyltransferase activity"/>
    <property type="evidence" value="ECO:0007669"/>
    <property type="project" value="TreeGrafter"/>
</dbReference>
<keyword evidence="5" id="KW-0800">Toxin</keyword>
<evidence type="ECO:0000256" key="9">
    <source>
        <dbReference type="ARBA" id="ARBA00023026"/>
    </source>
</evidence>
<evidence type="ECO:0000256" key="5">
    <source>
        <dbReference type="ARBA" id="ARBA00022656"/>
    </source>
</evidence>
<dbReference type="Gene3D" id="3.90.176.10">
    <property type="entry name" value="Toxin ADP-ribosyltransferase, Chain A, domain 1"/>
    <property type="match status" value="1"/>
</dbReference>
<keyword evidence="9" id="KW-0843">Virulence</keyword>
<dbReference type="PANTHER" id="PTHR10339">
    <property type="entry name" value="ADP-RIBOSYLTRANSFERASE"/>
    <property type="match status" value="1"/>
</dbReference>
<evidence type="ECO:0000256" key="11">
    <source>
        <dbReference type="SAM" id="MobiDB-lite"/>
    </source>
</evidence>
<dbReference type="PROSITE" id="PS51996">
    <property type="entry name" value="TR_MART"/>
    <property type="match status" value="1"/>
</dbReference>
<protein>
    <recommendedName>
        <fullName evidence="3">NAD(+)--protein-arginine ADP-ribosyltransferase</fullName>
        <ecNumber evidence="3">2.4.2.31</ecNumber>
    </recommendedName>
</protein>
<dbReference type="Proteomes" id="UP000009309">
    <property type="component" value="Unassembled WGS sequence"/>
</dbReference>
<dbReference type="Pfam" id="PF01129">
    <property type="entry name" value="ART"/>
    <property type="match status" value="1"/>
</dbReference>
<dbReference type="EMBL" id="CAIT01000007">
    <property type="protein sequence ID" value="CCH54676.1"/>
    <property type="molecule type" value="Genomic_DNA"/>
</dbReference>
<organism evidence="12 13">
    <name type="scientific">Fibrisoma limi BUZ 3</name>
    <dbReference type="NCBI Taxonomy" id="1185876"/>
    <lineage>
        <taxon>Bacteria</taxon>
        <taxon>Pseudomonadati</taxon>
        <taxon>Bacteroidota</taxon>
        <taxon>Cytophagia</taxon>
        <taxon>Cytophagales</taxon>
        <taxon>Spirosomataceae</taxon>
        <taxon>Fibrisoma</taxon>
    </lineage>
</organism>
<evidence type="ECO:0000313" key="12">
    <source>
        <dbReference type="EMBL" id="CCH54676.1"/>
    </source>
</evidence>
<gene>
    <name evidence="12" type="ORF">BN8_03872</name>
</gene>
<dbReference type="PANTHER" id="PTHR10339:SF25">
    <property type="entry name" value="SECRETED EXOENZYME S"/>
    <property type="match status" value="1"/>
</dbReference>
<reference evidence="12 13" key="1">
    <citation type="journal article" date="2012" name="J. Bacteriol.">
        <title>Genome Sequence of the Filamentous Bacterium Fibrisoma limi BUZ 3T.</title>
        <authorList>
            <person name="Filippini M."/>
            <person name="Qi W."/>
            <person name="Jaenicke S."/>
            <person name="Goesmann A."/>
            <person name="Smits T.H."/>
            <person name="Bagheri H.C."/>
        </authorList>
    </citation>
    <scope>NUCLEOTIDE SEQUENCE [LARGE SCALE GENOMIC DNA]</scope>
    <source>
        <strain evidence="13">BUZ 3T</strain>
    </source>
</reference>
<evidence type="ECO:0000256" key="8">
    <source>
        <dbReference type="ARBA" id="ARBA00022695"/>
    </source>
</evidence>
<comment type="caution">
    <text evidence="12">The sequence shown here is derived from an EMBL/GenBank/DDBJ whole genome shotgun (WGS) entry which is preliminary data.</text>
</comment>
<accession>I2GLA0</accession>
<name>I2GLA0_9BACT</name>
<comment type="catalytic activity">
    <reaction evidence="10">
        <text>L-arginyl-[protein] + NAD(+) = N(omega)-(ADP-D-ribosyl)-L-arginyl-[protein] + nicotinamide + H(+)</text>
        <dbReference type="Rhea" id="RHEA:19149"/>
        <dbReference type="Rhea" id="RHEA-COMP:10532"/>
        <dbReference type="Rhea" id="RHEA-COMP:15087"/>
        <dbReference type="ChEBI" id="CHEBI:15378"/>
        <dbReference type="ChEBI" id="CHEBI:17154"/>
        <dbReference type="ChEBI" id="CHEBI:29965"/>
        <dbReference type="ChEBI" id="CHEBI:57540"/>
        <dbReference type="ChEBI" id="CHEBI:142554"/>
        <dbReference type="EC" id="2.4.2.31"/>
    </reaction>
</comment>
<dbReference type="eggNOG" id="COG0692">
    <property type="taxonomic scope" value="Bacteria"/>
</dbReference>
<dbReference type="InterPro" id="IPR000768">
    <property type="entry name" value="ART"/>
</dbReference>
<keyword evidence="8" id="KW-0548">Nucleotidyltransferase</keyword>
<keyword evidence="4" id="KW-0964">Secreted</keyword>
<dbReference type="GO" id="GO:0005576">
    <property type="term" value="C:extracellular region"/>
    <property type="evidence" value="ECO:0007669"/>
    <property type="project" value="UniProtKB-SubCell"/>
</dbReference>
<proteinExistence type="inferred from homology"/>
<evidence type="ECO:0000256" key="10">
    <source>
        <dbReference type="ARBA" id="ARBA00047597"/>
    </source>
</evidence>
<keyword evidence="13" id="KW-1185">Reference proteome</keyword>
<sequence length="543" mass="60116">MLAANGQQADIYLYNCDKTDRYVHVTATSSQTLTGSALSTRVGSANVLVRACWNSSMEAWQSVKTDFRVAPIVNDDLAAKGVSAGMVNDAFERKANQLLRQRSKENSPDEGSNTDYNSELSSTQEGKFQYKDANLFAFIVGLKDLSGKLIELAKVPAPMWNPANADFQKSVVNVPAVLAGGMDQTLEELTDGLQFVNLALDIAAEPAKAKQIWDGIRSIRPSLVANIIKEHAAIYAQPSPSVKPYYQAGRDGVTIATMWKGLVSLVGKAATGVTEAGVTVAALLAGGSDELVAMLLRLQKKFKALNRGGLFDQFKKDFESKPDLVQQFDTEILDIRAYDALATSSYRTRATYLQFFGNQTVRDNLKRVKSDERIDFKNLTFEHVTAIYHYTTPAFRELNAAIRNPAIMTDYLRSFQTVLNEAVNKLPKRIGTTFRGTSLPEEVIKQYEDAFKSGTLNIEKAFTSTSVDLRVAQQFADRAVKEGETRVIFRINGRTGVDINRMSAADKFQEAEVLFKSNSQFKVTDFRTDTDTVGKLYIIELTE</sequence>